<dbReference type="RefSeq" id="WP_009248568.1">
    <property type="nucleotide sequence ID" value="NZ_CP036170.1"/>
</dbReference>
<evidence type="ECO:0000256" key="2">
    <source>
        <dbReference type="SAM" id="SignalP"/>
    </source>
</evidence>
<organism evidence="3 4">
    <name type="scientific">Clostridium scindens (strain ATCC 35704 / DSM 5676 / VPI 13733 / 19)</name>
    <dbReference type="NCBI Taxonomy" id="411468"/>
    <lineage>
        <taxon>Bacteria</taxon>
        <taxon>Bacillati</taxon>
        <taxon>Bacillota</taxon>
        <taxon>Clostridia</taxon>
        <taxon>Lachnospirales</taxon>
        <taxon>Lachnospiraceae</taxon>
    </lineage>
</organism>
<dbReference type="Proteomes" id="UP000289664">
    <property type="component" value="Chromosome"/>
</dbReference>
<sequence>MKKVKRILALAGAVLLFCMYASTLVFALTDRSQTMGLLKASIACTIILPVLIYAYTLVYKVTHHDQDDDDTK</sequence>
<keyword evidence="1" id="KW-0472">Membrane</keyword>
<protein>
    <submittedName>
        <fullName evidence="3">Uncharacterized protein</fullName>
    </submittedName>
</protein>
<dbReference type="KEGG" id="csci:HDCHBGLK_03317"/>
<name>A0A494WPC5_CLOS5</name>
<dbReference type="EMBL" id="CP036170">
    <property type="protein sequence ID" value="QBF75905.1"/>
    <property type="molecule type" value="Genomic_DNA"/>
</dbReference>
<reference evidence="3 4" key="1">
    <citation type="journal article" date="2019" name="Appl. Environ. Microbiol.">
        <title>Clostridium scindens ATCC 35704: integration of nutritional requirements, the complete genome sequence, and global transcriptional responses to bile acids.</title>
        <authorList>
            <person name="Devendran S."/>
            <person name="Shrestha R."/>
            <person name="Alves J.M.P."/>
            <person name="Wolf P.G."/>
            <person name="Ly L."/>
            <person name="Hernandez A.G."/>
            <person name="Mendez-Garcia C."/>
            <person name="Inboden A."/>
            <person name="Wiley J."/>
            <person name="Paul O."/>
            <person name="Allen A."/>
            <person name="Springer E."/>
            <person name="Wright C.L."/>
            <person name="Fields C.J."/>
            <person name="Daniel S.L."/>
            <person name="Ridlon J.M."/>
        </authorList>
    </citation>
    <scope>NUCLEOTIDE SEQUENCE [LARGE SCALE GENOMIC DNA]</scope>
    <source>
        <strain evidence="3 4">ATCC 35704</strain>
    </source>
</reference>
<proteinExistence type="predicted"/>
<keyword evidence="2" id="KW-0732">Signal</keyword>
<feature type="signal peptide" evidence="2">
    <location>
        <begin position="1"/>
        <end position="27"/>
    </location>
</feature>
<keyword evidence="4" id="KW-1185">Reference proteome</keyword>
<gene>
    <name evidence="3" type="ORF">HDCHBGLK_03317</name>
</gene>
<evidence type="ECO:0000313" key="4">
    <source>
        <dbReference type="Proteomes" id="UP000289664"/>
    </source>
</evidence>
<accession>A0A494WPC5</accession>
<dbReference type="GeneID" id="62697497"/>
<feature type="chain" id="PRO_5019862217" evidence="2">
    <location>
        <begin position="28"/>
        <end position="72"/>
    </location>
</feature>
<feature type="transmembrane region" description="Helical" evidence="1">
    <location>
        <begin position="37"/>
        <end position="58"/>
    </location>
</feature>
<dbReference type="OrthoDB" id="1936797at2"/>
<keyword evidence="1" id="KW-0812">Transmembrane</keyword>
<evidence type="ECO:0000313" key="3">
    <source>
        <dbReference type="EMBL" id="QBF75905.1"/>
    </source>
</evidence>
<dbReference type="AlphaFoldDB" id="A0A494WPC5"/>
<keyword evidence="1" id="KW-1133">Transmembrane helix</keyword>
<evidence type="ECO:0000256" key="1">
    <source>
        <dbReference type="SAM" id="Phobius"/>
    </source>
</evidence>